<protein>
    <submittedName>
        <fullName evidence="1">Uncharacterized protein</fullName>
    </submittedName>
</protein>
<organism evidence="1 2">
    <name type="scientific">Chryseobacterium shigense</name>
    <dbReference type="NCBI Taxonomy" id="297244"/>
    <lineage>
        <taxon>Bacteria</taxon>
        <taxon>Pseudomonadati</taxon>
        <taxon>Bacteroidota</taxon>
        <taxon>Flavobacteriia</taxon>
        <taxon>Flavobacteriales</taxon>
        <taxon>Weeksellaceae</taxon>
        <taxon>Chryseobacterium group</taxon>
        <taxon>Chryseobacterium</taxon>
    </lineage>
</organism>
<dbReference type="EMBL" id="JACHLC010000011">
    <property type="protein sequence ID" value="MBB6372769.1"/>
    <property type="molecule type" value="Genomic_DNA"/>
</dbReference>
<dbReference type="AlphaFoldDB" id="A0A841NNI0"/>
<comment type="caution">
    <text evidence="1">The sequence shown here is derived from an EMBL/GenBank/DDBJ whole genome shotgun (WGS) entry which is preliminary data.</text>
</comment>
<reference evidence="1 2" key="1">
    <citation type="submission" date="2020-08" db="EMBL/GenBank/DDBJ databases">
        <title>Functional genomics of gut bacteria from endangered species of beetles.</title>
        <authorList>
            <person name="Carlos-Shanley C."/>
        </authorList>
    </citation>
    <scope>NUCLEOTIDE SEQUENCE [LARGE SCALE GENOMIC DNA]</scope>
    <source>
        <strain evidence="1 2">S00136</strain>
    </source>
</reference>
<dbReference type="RefSeq" id="WP_184167755.1">
    <property type="nucleotide sequence ID" value="NZ_JACHLC010000011.1"/>
</dbReference>
<gene>
    <name evidence="1" type="ORF">HNP36_003897</name>
</gene>
<proteinExistence type="predicted"/>
<evidence type="ECO:0000313" key="1">
    <source>
        <dbReference type="EMBL" id="MBB6372769.1"/>
    </source>
</evidence>
<evidence type="ECO:0000313" key="2">
    <source>
        <dbReference type="Proteomes" id="UP000589738"/>
    </source>
</evidence>
<sequence length="199" mass="23346">MDQNINNISEFWNWFEFHNLELSSDKITNGLIDELNDKILSLADLNWEIREGIEKPNMLIISAGGDNELLPVSKEIIKTAPKLKDWEYCYYKPPKKWDYSLSLKNHIGFDREINVDNWEYVLLRLDDGSFGIVIKADNIDTFKDDEKYTIADIVLENILGDDLSYSLIKNVEIINDFDTNQIKNKNNIKYLMLHLLREI</sequence>
<keyword evidence="2" id="KW-1185">Reference proteome</keyword>
<dbReference type="Proteomes" id="UP000589738">
    <property type="component" value="Unassembled WGS sequence"/>
</dbReference>
<accession>A0A841NNI0</accession>
<name>A0A841NNI0_9FLAO</name>